<dbReference type="STRING" id="989403.SAMN05421798_102487"/>
<dbReference type="InterPro" id="IPR029058">
    <property type="entry name" value="AB_hydrolase_fold"/>
</dbReference>
<comment type="caution">
    <text evidence="3">The sequence shown here is derived from an EMBL/GenBank/DDBJ whole genome shotgun (WGS) entry which is preliminary data.</text>
</comment>
<dbReference type="SUPFAM" id="SSF53474">
    <property type="entry name" value="alpha/beta-Hydrolases"/>
    <property type="match status" value="1"/>
</dbReference>
<feature type="domain" description="Peptidase S9 prolyl oligopeptidase catalytic" evidence="2">
    <location>
        <begin position="116"/>
        <end position="308"/>
    </location>
</feature>
<feature type="signal peptide" evidence="1">
    <location>
        <begin position="1"/>
        <end position="23"/>
    </location>
</feature>
<feature type="chain" id="PRO_5007828658" evidence="1">
    <location>
        <begin position="24"/>
        <end position="312"/>
    </location>
</feature>
<dbReference type="GO" id="GO:0006508">
    <property type="term" value="P:proteolysis"/>
    <property type="evidence" value="ECO:0007669"/>
    <property type="project" value="InterPro"/>
</dbReference>
<sequence length="312" mass="34624">MKSGFIRAFVACLVLSVSHTSFASDLHLQREDGSEITAYLKSQSGAKASDLLVLIQGSDCNSVANNALINEQFSQALPEADVLTVEKYGITSDLVWKQVDERDDCPADYIEYDSLERRTADYIKAIKHLKEGGEYQRVVLLGGSEGAVVANMIAARADFVTASIALNAGGRHFIDDVLHSMQFTDMSEDAFKEASEGFKGFAQRVTTHEPFELNMSAHGYQWWHIALKLDQLEVLTQIDSPLLIVQGGQDKSVSPKAVEEQITKLKALHKNNITYKEYPEMGHSFKGTEGVFMVDQVISDIQAWLAQQYSLH</sequence>
<accession>A0A161V4I7</accession>
<dbReference type="InterPro" id="IPR001375">
    <property type="entry name" value="Peptidase_S9_cat"/>
</dbReference>
<keyword evidence="1" id="KW-0732">Signal</keyword>
<dbReference type="GO" id="GO:0052689">
    <property type="term" value="F:carboxylic ester hydrolase activity"/>
    <property type="evidence" value="ECO:0007669"/>
    <property type="project" value="TreeGrafter"/>
</dbReference>
<evidence type="ECO:0000259" key="2">
    <source>
        <dbReference type="Pfam" id="PF00326"/>
    </source>
</evidence>
<organism evidence="3 4">
    <name type="scientific">Pseudovibrio axinellae</name>
    <dbReference type="NCBI Taxonomy" id="989403"/>
    <lineage>
        <taxon>Bacteria</taxon>
        <taxon>Pseudomonadati</taxon>
        <taxon>Pseudomonadota</taxon>
        <taxon>Alphaproteobacteria</taxon>
        <taxon>Hyphomicrobiales</taxon>
        <taxon>Stappiaceae</taxon>
        <taxon>Pseudovibrio</taxon>
    </lineage>
</organism>
<dbReference type="InterPro" id="IPR053145">
    <property type="entry name" value="AB_hydrolase_Est10"/>
</dbReference>
<gene>
    <name evidence="3" type="ORF">PsAD2_01926</name>
</gene>
<dbReference type="Pfam" id="PF00326">
    <property type="entry name" value="Peptidase_S9"/>
    <property type="match status" value="1"/>
</dbReference>
<dbReference type="AlphaFoldDB" id="A0A161V4I7"/>
<evidence type="ECO:0000256" key="1">
    <source>
        <dbReference type="SAM" id="SignalP"/>
    </source>
</evidence>
<reference evidence="3 4" key="1">
    <citation type="journal article" date="2016" name="Front. Microbiol.">
        <title>Comparative Genomic Analysis Reveals a Diverse Repertoire of Genes Involved in Prokaryote-Eukaryote Interactions within the Pseudovibrio Genus.</title>
        <authorList>
            <person name="Romano S."/>
            <person name="Fernandez-Guerra A."/>
            <person name="Reen F.J."/>
            <person name="Glockner F.O."/>
            <person name="Crowley S.P."/>
            <person name="O'Sullivan O."/>
            <person name="Cotter P.D."/>
            <person name="Adams C."/>
            <person name="Dobson A.D."/>
            <person name="O'Gara F."/>
        </authorList>
    </citation>
    <scope>NUCLEOTIDE SEQUENCE [LARGE SCALE GENOMIC DNA]</scope>
    <source>
        <strain evidence="3 4">Ad2</strain>
    </source>
</reference>
<name>A0A161V4I7_9HYPH</name>
<protein>
    <submittedName>
        <fullName evidence="3">Alpha/beta hydrolase family protein</fullName>
    </submittedName>
</protein>
<dbReference type="OrthoDB" id="7595824at2"/>
<evidence type="ECO:0000313" key="3">
    <source>
        <dbReference type="EMBL" id="KZL19647.1"/>
    </source>
</evidence>
<keyword evidence="4" id="KW-1185">Reference proteome</keyword>
<keyword evidence="3" id="KW-0378">Hydrolase</keyword>
<dbReference type="Gene3D" id="3.40.50.1820">
    <property type="entry name" value="alpha/beta hydrolase"/>
    <property type="match status" value="1"/>
</dbReference>
<dbReference type="GO" id="GO:0008236">
    <property type="term" value="F:serine-type peptidase activity"/>
    <property type="evidence" value="ECO:0007669"/>
    <property type="project" value="InterPro"/>
</dbReference>
<dbReference type="EMBL" id="LMCB01000013">
    <property type="protein sequence ID" value="KZL19647.1"/>
    <property type="molecule type" value="Genomic_DNA"/>
</dbReference>
<proteinExistence type="predicted"/>
<dbReference type="PANTHER" id="PTHR43265:SF1">
    <property type="entry name" value="ESTERASE ESTD"/>
    <property type="match status" value="1"/>
</dbReference>
<dbReference type="Proteomes" id="UP000076577">
    <property type="component" value="Unassembled WGS sequence"/>
</dbReference>
<dbReference type="PANTHER" id="PTHR43265">
    <property type="entry name" value="ESTERASE ESTD"/>
    <property type="match status" value="1"/>
</dbReference>
<evidence type="ECO:0000313" key="4">
    <source>
        <dbReference type="Proteomes" id="UP000076577"/>
    </source>
</evidence>
<dbReference type="RefSeq" id="WP_068005228.1">
    <property type="nucleotide sequence ID" value="NZ_FOFM01000002.1"/>
</dbReference>
<dbReference type="PATRIC" id="fig|989403.3.peg.2061"/>